<protein>
    <recommendedName>
        <fullName evidence="1">Glutaredoxin domain-containing protein</fullName>
    </recommendedName>
</protein>
<comment type="caution">
    <text evidence="2">The sequence shown here is derived from an EMBL/GenBank/DDBJ whole genome shotgun (WGS) entry which is preliminary data.</text>
</comment>
<dbReference type="SUPFAM" id="SSF52833">
    <property type="entry name" value="Thioredoxin-like"/>
    <property type="match status" value="1"/>
</dbReference>
<dbReference type="RefSeq" id="WP_184247686.1">
    <property type="nucleotide sequence ID" value="NZ_BAAACU010000064.1"/>
</dbReference>
<organism evidence="2 3">
    <name type="scientific">Gracilibacillus halotolerans</name>
    <dbReference type="NCBI Taxonomy" id="74386"/>
    <lineage>
        <taxon>Bacteria</taxon>
        <taxon>Bacillati</taxon>
        <taxon>Bacillota</taxon>
        <taxon>Bacilli</taxon>
        <taxon>Bacillales</taxon>
        <taxon>Bacillaceae</taxon>
        <taxon>Gracilibacillus</taxon>
    </lineage>
</organism>
<accession>A0A841RG66</accession>
<dbReference type="Proteomes" id="UP000572212">
    <property type="component" value="Unassembled WGS sequence"/>
</dbReference>
<dbReference type="EMBL" id="JACHON010000008">
    <property type="protein sequence ID" value="MBB6513110.1"/>
    <property type="molecule type" value="Genomic_DNA"/>
</dbReference>
<reference evidence="2 3" key="1">
    <citation type="submission" date="2020-08" db="EMBL/GenBank/DDBJ databases">
        <title>Genomic Encyclopedia of Type Strains, Phase IV (KMG-IV): sequencing the most valuable type-strain genomes for metagenomic binning, comparative biology and taxonomic classification.</title>
        <authorList>
            <person name="Goeker M."/>
        </authorList>
    </citation>
    <scope>NUCLEOTIDE SEQUENCE [LARGE SCALE GENOMIC DNA]</scope>
    <source>
        <strain evidence="2 3">DSM 11805</strain>
    </source>
</reference>
<proteinExistence type="predicted"/>
<dbReference type="Pfam" id="PF00462">
    <property type="entry name" value="Glutaredoxin"/>
    <property type="match status" value="1"/>
</dbReference>
<feature type="domain" description="Glutaredoxin" evidence="1">
    <location>
        <begin position="6"/>
        <end position="62"/>
    </location>
</feature>
<gene>
    <name evidence="2" type="ORF">GGQ92_001900</name>
</gene>
<keyword evidence="3" id="KW-1185">Reference proteome</keyword>
<dbReference type="AlphaFoldDB" id="A0A841RG66"/>
<dbReference type="InterPro" id="IPR002109">
    <property type="entry name" value="Glutaredoxin"/>
</dbReference>
<name>A0A841RG66_9BACI</name>
<evidence type="ECO:0000259" key="1">
    <source>
        <dbReference type="Pfam" id="PF00462"/>
    </source>
</evidence>
<evidence type="ECO:0000313" key="2">
    <source>
        <dbReference type="EMBL" id="MBB6513110.1"/>
    </source>
</evidence>
<evidence type="ECO:0000313" key="3">
    <source>
        <dbReference type="Proteomes" id="UP000572212"/>
    </source>
</evidence>
<sequence length="83" mass="9876">MKFDTVEVYISDDCGNECNEIIQFFKNRGIPYFIKNISKDKSFLKKLREQDVYITPVVFYGESEYILGYQQSKLEEIFGSFDY</sequence>
<dbReference type="Gene3D" id="3.40.30.10">
    <property type="entry name" value="Glutaredoxin"/>
    <property type="match status" value="1"/>
</dbReference>
<dbReference type="InterPro" id="IPR036249">
    <property type="entry name" value="Thioredoxin-like_sf"/>
</dbReference>